<dbReference type="Proteomes" id="UP001204621">
    <property type="component" value="Unassembled WGS sequence"/>
</dbReference>
<accession>A0ABT2CZE1</accession>
<gene>
    <name evidence="2" type="ORF">NX778_14305</name>
</gene>
<dbReference type="RefSeq" id="WP_258812422.1">
    <property type="nucleotide sequence ID" value="NZ_JANUGU010000004.1"/>
</dbReference>
<comment type="caution">
    <text evidence="2">The sequence shown here is derived from an EMBL/GenBank/DDBJ whole genome shotgun (WGS) entry which is preliminary data.</text>
</comment>
<feature type="transmembrane region" description="Helical" evidence="1">
    <location>
        <begin position="59"/>
        <end position="79"/>
    </location>
</feature>
<protein>
    <submittedName>
        <fullName evidence="2">DUF1294 domain-containing protein</fullName>
    </submittedName>
</protein>
<dbReference type="Pfam" id="PF06961">
    <property type="entry name" value="DUF1294"/>
    <property type="match status" value="1"/>
</dbReference>
<evidence type="ECO:0000256" key="1">
    <source>
        <dbReference type="SAM" id="Phobius"/>
    </source>
</evidence>
<feature type="transmembrane region" description="Helical" evidence="1">
    <location>
        <begin position="24"/>
        <end position="43"/>
    </location>
</feature>
<dbReference type="InterPro" id="IPR010718">
    <property type="entry name" value="DUF1294"/>
</dbReference>
<name>A0ABT2CZE1_9BURK</name>
<organism evidence="2 3">
    <name type="scientific">Massilia terrae</name>
    <dbReference type="NCBI Taxonomy" id="1811224"/>
    <lineage>
        <taxon>Bacteria</taxon>
        <taxon>Pseudomonadati</taxon>
        <taxon>Pseudomonadota</taxon>
        <taxon>Betaproteobacteria</taxon>
        <taxon>Burkholderiales</taxon>
        <taxon>Oxalobacteraceae</taxon>
        <taxon>Telluria group</taxon>
        <taxon>Massilia</taxon>
    </lineage>
</organism>
<evidence type="ECO:0000313" key="2">
    <source>
        <dbReference type="EMBL" id="MCS0659239.1"/>
    </source>
</evidence>
<keyword evidence="1" id="KW-0472">Membrane</keyword>
<reference evidence="2 3" key="1">
    <citation type="submission" date="2022-08" db="EMBL/GenBank/DDBJ databases">
        <title>Reclassification of Massilia species as members of the genera Telluria, Duganella, Pseudoduganella, Mokoshia gen. nov. and Zemynaea gen. nov. using orthogonal and non-orthogonal genome-based approaches.</title>
        <authorList>
            <person name="Bowman J.P."/>
        </authorList>
    </citation>
    <scope>NUCLEOTIDE SEQUENCE [LARGE SCALE GENOMIC DNA]</scope>
    <source>
        <strain evidence="2 3">JCM 31606</strain>
    </source>
</reference>
<proteinExistence type="predicted"/>
<dbReference type="EMBL" id="JANUGU010000004">
    <property type="protein sequence ID" value="MCS0659239.1"/>
    <property type="molecule type" value="Genomic_DNA"/>
</dbReference>
<evidence type="ECO:0000313" key="3">
    <source>
        <dbReference type="Proteomes" id="UP001204621"/>
    </source>
</evidence>
<sequence length="114" mass="12366">MFYLPVLLFTMAYAAAALAWQLPQWIGIGYVLASVLCFIAYALDKSAARSTSRRTPERTLLLLGLAGGWPGAVLAQQWLRHKSAKASFQAKFWVTVVLNCAAFVAGAAYLGGRL</sequence>
<keyword evidence="3" id="KW-1185">Reference proteome</keyword>
<keyword evidence="1" id="KW-1133">Transmembrane helix</keyword>
<feature type="transmembrane region" description="Helical" evidence="1">
    <location>
        <begin position="91"/>
        <end position="111"/>
    </location>
</feature>
<keyword evidence="1" id="KW-0812">Transmembrane</keyword>